<evidence type="ECO:0000313" key="2">
    <source>
        <dbReference type="Proteomes" id="UP000666240"/>
    </source>
</evidence>
<name>A0A8J7QZC4_9HYPH</name>
<dbReference type="EMBL" id="JAGIYY010000004">
    <property type="protein sequence ID" value="MBP0439568.1"/>
    <property type="molecule type" value="Genomic_DNA"/>
</dbReference>
<protein>
    <submittedName>
        <fullName evidence="1">Uncharacterized protein</fullName>
    </submittedName>
</protein>
<dbReference type="RefSeq" id="WP_209335612.1">
    <property type="nucleotide sequence ID" value="NZ_JAGIYY010000004.1"/>
</dbReference>
<gene>
    <name evidence="1" type="ORF">J5Y06_12980</name>
</gene>
<comment type="caution">
    <text evidence="1">The sequence shown here is derived from an EMBL/GenBank/DDBJ whole genome shotgun (WGS) entry which is preliminary data.</text>
</comment>
<accession>A0A8J7QZC4</accession>
<keyword evidence="2" id="KW-1185">Reference proteome</keyword>
<dbReference type="Proteomes" id="UP000666240">
    <property type="component" value="Unassembled WGS sequence"/>
</dbReference>
<organism evidence="1 2">
    <name type="scientific">Tianweitania sediminis</name>
    <dbReference type="NCBI Taxonomy" id="1502156"/>
    <lineage>
        <taxon>Bacteria</taxon>
        <taxon>Pseudomonadati</taxon>
        <taxon>Pseudomonadota</taxon>
        <taxon>Alphaproteobacteria</taxon>
        <taxon>Hyphomicrobiales</taxon>
        <taxon>Phyllobacteriaceae</taxon>
        <taxon>Tianweitania</taxon>
    </lineage>
</organism>
<dbReference type="AlphaFoldDB" id="A0A8J7QZC4"/>
<reference evidence="1" key="1">
    <citation type="submission" date="2021-03" db="EMBL/GenBank/DDBJ databases">
        <title>Genome sequencing and assembly of Tianweitania sediminis.</title>
        <authorList>
            <person name="Chhetri G."/>
        </authorList>
    </citation>
    <scope>NUCLEOTIDE SEQUENCE</scope>
    <source>
        <strain evidence="1">Z8</strain>
    </source>
</reference>
<sequence>MAWLSLLNLLLQLAVLVARRAERDDIEKAVANEVEILHGRRVRAAVDARERVRDGRTAADPADPYRRD</sequence>
<proteinExistence type="predicted"/>
<evidence type="ECO:0000313" key="1">
    <source>
        <dbReference type="EMBL" id="MBP0439568.1"/>
    </source>
</evidence>